<keyword evidence="2" id="KW-1185">Reference proteome</keyword>
<dbReference type="RefSeq" id="WP_137696263.1">
    <property type="nucleotide sequence ID" value="NZ_CP061336.1"/>
</dbReference>
<proteinExistence type="predicted"/>
<name>A0A4U7JKX2_9FIRM</name>
<dbReference type="EMBL" id="CP061336">
    <property type="protein sequence ID" value="QNU68508.1"/>
    <property type="molecule type" value="Genomic_DNA"/>
</dbReference>
<organism evidence="1 2">
    <name type="scientific">Ruminiclostridium herbifermentans</name>
    <dbReference type="NCBI Taxonomy" id="2488810"/>
    <lineage>
        <taxon>Bacteria</taxon>
        <taxon>Bacillati</taxon>
        <taxon>Bacillota</taxon>
        <taxon>Clostridia</taxon>
        <taxon>Eubacteriales</taxon>
        <taxon>Oscillospiraceae</taxon>
        <taxon>Ruminiclostridium</taxon>
    </lineage>
</organism>
<accession>A0A4U7JKX2</accession>
<protein>
    <submittedName>
        <fullName evidence="1">Uncharacterized protein</fullName>
    </submittedName>
</protein>
<reference evidence="1 2" key="1">
    <citation type="submission" date="2020-09" db="EMBL/GenBank/DDBJ databases">
        <title>Characterization and genome sequencing of Ruminiclostridium sp. nov. MA18.</title>
        <authorList>
            <person name="Rettenmaier R."/>
            <person name="Kowollik M.-L."/>
            <person name="Liebl W."/>
            <person name="Zverlov V."/>
        </authorList>
    </citation>
    <scope>NUCLEOTIDE SEQUENCE [LARGE SCALE GENOMIC DNA]</scope>
    <source>
        <strain evidence="1 2">MA18</strain>
    </source>
</reference>
<dbReference type="OrthoDB" id="9832218at2"/>
<sequence length="140" mass="16673">MPELRDAQIRRKELEQKKRNEKLEKEFTNEQELQNRTFSTIEKYSDSLNKAQIIIDGKLQSLYIGLIDSDKREHKTVLLSSDDYKALFSQIDSIEGAIIKNNLFEYVDNHKDIKQLYDNKYHVIYGWSLLADKIYLEVIW</sequence>
<dbReference type="KEGG" id="rher:EHE19_008950"/>
<evidence type="ECO:0000313" key="2">
    <source>
        <dbReference type="Proteomes" id="UP000306409"/>
    </source>
</evidence>
<dbReference type="AlphaFoldDB" id="A0A4U7JKX2"/>
<gene>
    <name evidence="1" type="ORF">EHE19_008950</name>
</gene>
<dbReference type="Proteomes" id="UP000306409">
    <property type="component" value="Chromosome"/>
</dbReference>
<evidence type="ECO:0000313" key="1">
    <source>
        <dbReference type="EMBL" id="QNU68508.1"/>
    </source>
</evidence>